<dbReference type="RefSeq" id="WP_135645188.1">
    <property type="nucleotide sequence ID" value="NZ_RQER01000006.1"/>
</dbReference>
<keyword evidence="4" id="KW-1185">Reference proteome</keyword>
<dbReference type="EMBL" id="RQGC01000004">
    <property type="protein sequence ID" value="TGL42298.1"/>
    <property type="molecule type" value="Genomic_DNA"/>
</dbReference>
<evidence type="ECO:0000259" key="1">
    <source>
        <dbReference type="Pfam" id="PF09836"/>
    </source>
</evidence>
<dbReference type="OrthoDB" id="343356at2"/>
<proteinExistence type="predicted"/>
<reference evidence="4 5" key="2">
    <citation type="journal article" date="2019" name="PLoS Negl. Trop. Dis.">
        <title>Revisiting the worldwide diversity of Leptospira species in the environment.</title>
        <authorList>
            <person name="Vincent A.T."/>
            <person name="Schiettekatte O."/>
            <person name="Bourhy P."/>
            <person name="Veyrier F.J."/>
            <person name="Picardeau M."/>
        </authorList>
    </citation>
    <scope>NUCLEOTIDE SEQUENCE [LARGE SCALE GENOMIC DNA]</scope>
    <source>
        <strain evidence="4">201702690</strain>
        <strain evidence="2 5">SSW18</strain>
    </source>
</reference>
<evidence type="ECO:0000313" key="2">
    <source>
        <dbReference type="EMBL" id="TGK01250.1"/>
    </source>
</evidence>
<evidence type="ECO:0000313" key="4">
    <source>
        <dbReference type="Proteomes" id="UP000297273"/>
    </source>
</evidence>
<gene>
    <name evidence="2" type="ORF">EHO57_09935</name>
    <name evidence="3" type="ORF">EHQ53_08935</name>
</gene>
<dbReference type="AlphaFoldDB" id="A0A5F1ZWS7"/>
<dbReference type="Proteomes" id="UP000297273">
    <property type="component" value="Unassembled WGS sequence"/>
</dbReference>
<accession>A0A5F1ZWS7</accession>
<dbReference type="Gene3D" id="1.10.150.690">
    <property type="entry name" value="DUF2063"/>
    <property type="match status" value="1"/>
</dbReference>
<evidence type="ECO:0000313" key="5">
    <source>
        <dbReference type="Proteomes" id="UP000297946"/>
    </source>
</evidence>
<reference evidence="3" key="1">
    <citation type="submission" date="2018-10" db="EMBL/GenBank/DDBJ databases">
        <authorList>
            <person name="Vincent A.T."/>
            <person name="Schiettekatte O."/>
            <person name="Bourhy P."/>
            <person name="Veyrier F.J."/>
            <person name="Picardeau M."/>
        </authorList>
    </citation>
    <scope>NUCLEOTIDE SEQUENCE</scope>
    <source>
        <strain evidence="3">201702690</strain>
    </source>
</reference>
<sequence>MKPEEFRDLFSQFIRSEDQESSFVSSDILSEVEDAGTKGASFIAQILPGGKLDLHSSLKVYREAYQARFTEALGDRFETVWKILGDEDFFELAKRYISSVPSLSYNLSDYGESFPEFIGENFPEHPFIREVADLELNISKIFHLPPNWNEELKNLPLSGEFNDLKFIFHESLMYLHYTHPVYELWKDQDEDFTPELPAKQDQYLMIGKRGENLWIQEIDFWEFQFGKNLSVGKTLLEAVEHSGKAPKGSGSISEFLSGLSQARFISEIMRL</sequence>
<dbReference type="EMBL" id="RQER01000006">
    <property type="protein sequence ID" value="TGK01250.1"/>
    <property type="molecule type" value="Genomic_DNA"/>
</dbReference>
<protein>
    <submittedName>
        <fullName evidence="2">DUF2063 domain-containing protein</fullName>
    </submittedName>
</protein>
<dbReference type="Pfam" id="PF09836">
    <property type="entry name" value="DUF2063"/>
    <property type="match status" value="1"/>
</dbReference>
<dbReference type="InterPro" id="IPR044922">
    <property type="entry name" value="DUF2063_N_sf"/>
</dbReference>
<dbReference type="Proteomes" id="UP000297946">
    <property type="component" value="Unassembled WGS sequence"/>
</dbReference>
<evidence type="ECO:0000313" key="3">
    <source>
        <dbReference type="EMBL" id="TGL42298.1"/>
    </source>
</evidence>
<organism evidence="2 5">
    <name type="scientific">Leptospira langatensis</name>
    <dbReference type="NCBI Taxonomy" id="2484983"/>
    <lineage>
        <taxon>Bacteria</taxon>
        <taxon>Pseudomonadati</taxon>
        <taxon>Spirochaetota</taxon>
        <taxon>Spirochaetia</taxon>
        <taxon>Leptospirales</taxon>
        <taxon>Leptospiraceae</taxon>
        <taxon>Leptospira</taxon>
    </lineage>
</organism>
<feature type="domain" description="Putative DNA-binding" evidence="1">
    <location>
        <begin position="41"/>
        <end position="118"/>
    </location>
</feature>
<dbReference type="InterPro" id="IPR018640">
    <property type="entry name" value="DUF2063"/>
</dbReference>
<comment type="caution">
    <text evidence="2">The sequence shown here is derived from an EMBL/GenBank/DDBJ whole genome shotgun (WGS) entry which is preliminary data.</text>
</comment>
<name>A0A5F1ZWS7_9LEPT</name>